<evidence type="ECO:0000256" key="3">
    <source>
        <dbReference type="ARBA" id="ARBA00023163"/>
    </source>
</evidence>
<dbReference type="PROSITE" id="PS50987">
    <property type="entry name" value="HTH_ARSR_2"/>
    <property type="match status" value="1"/>
</dbReference>
<dbReference type="GO" id="GO:0003677">
    <property type="term" value="F:DNA binding"/>
    <property type="evidence" value="ECO:0007669"/>
    <property type="project" value="UniProtKB-KW"/>
</dbReference>
<evidence type="ECO:0000259" key="4">
    <source>
        <dbReference type="PROSITE" id="PS50987"/>
    </source>
</evidence>
<dbReference type="Gene3D" id="1.10.10.10">
    <property type="entry name" value="Winged helix-like DNA-binding domain superfamily/Winged helix DNA-binding domain"/>
    <property type="match status" value="1"/>
</dbReference>
<gene>
    <name evidence="5" type="ORF">CCALI_02342</name>
</gene>
<evidence type="ECO:0000256" key="2">
    <source>
        <dbReference type="ARBA" id="ARBA00023125"/>
    </source>
</evidence>
<dbReference type="InterPro" id="IPR011991">
    <property type="entry name" value="ArsR-like_HTH"/>
</dbReference>
<dbReference type="InterPro" id="IPR001845">
    <property type="entry name" value="HTH_ArsR_DNA-bd_dom"/>
</dbReference>
<organism evidence="5 6">
    <name type="scientific">Chthonomonas calidirosea (strain DSM 23976 / ICMP 18418 / T49)</name>
    <dbReference type="NCBI Taxonomy" id="1303518"/>
    <lineage>
        <taxon>Bacteria</taxon>
        <taxon>Bacillati</taxon>
        <taxon>Armatimonadota</taxon>
        <taxon>Chthonomonadia</taxon>
        <taxon>Chthonomonadales</taxon>
        <taxon>Chthonomonadaceae</taxon>
        <taxon>Chthonomonas</taxon>
    </lineage>
</organism>
<dbReference type="FunCoup" id="S0EWI4">
    <property type="interactions" value="11"/>
</dbReference>
<dbReference type="InParanoid" id="S0EWI4"/>
<dbReference type="PANTHER" id="PTHR43132">
    <property type="entry name" value="ARSENICAL RESISTANCE OPERON REPRESSOR ARSR-RELATED"/>
    <property type="match status" value="1"/>
</dbReference>
<accession>S0EWI4</accession>
<keyword evidence="2" id="KW-0238">DNA-binding</keyword>
<dbReference type="AlphaFoldDB" id="S0EWI4"/>
<dbReference type="Pfam" id="PF01022">
    <property type="entry name" value="HTH_5"/>
    <property type="match status" value="1"/>
</dbReference>
<dbReference type="RefSeq" id="WP_016483665.1">
    <property type="nucleotide sequence ID" value="NC_021487.1"/>
</dbReference>
<dbReference type="STRING" id="454171.CP488_01754"/>
<feature type="domain" description="HTH arsR-type" evidence="4">
    <location>
        <begin position="1"/>
        <end position="96"/>
    </location>
</feature>
<dbReference type="KEGG" id="ccz:CCALI_02342"/>
<dbReference type="NCBIfam" id="NF033788">
    <property type="entry name" value="HTH_metalloreg"/>
    <property type="match status" value="1"/>
</dbReference>
<dbReference type="SMART" id="SM00418">
    <property type="entry name" value="HTH_ARSR"/>
    <property type="match status" value="1"/>
</dbReference>
<dbReference type="OrthoDB" id="9798835at2"/>
<name>S0EWI4_CHTCT</name>
<dbReference type="Proteomes" id="UP000014227">
    <property type="component" value="Chromosome I"/>
</dbReference>
<dbReference type="InterPro" id="IPR036388">
    <property type="entry name" value="WH-like_DNA-bd_sf"/>
</dbReference>
<dbReference type="PRINTS" id="PR00778">
    <property type="entry name" value="HTHARSR"/>
</dbReference>
<evidence type="ECO:0000313" key="6">
    <source>
        <dbReference type="Proteomes" id="UP000014227"/>
    </source>
</evidence>
<dbReference type="SUPFAM" id="SSF46785">
    <property type="entry name" value="Winged helix' DNA-binding domain"/>
    <property type="match status" value="1"/>
</dbReference>
<dbReference type="PATRIC" id="fig|1303518.3.peg.2432"/>
<dbReference type="InterPro" id="IPR036390">
    <property type="entry name" value="WH_DNA-bd_sf"/>
</dbReference>
<dbReference type="HOGENOM" id="CLU_097806_3_1_0"/>
<dbReference type="InterPro" id="IPR051011">
    <property type="entry name" value="Metal_resp_trans_reg"/>
</dbReference>
<dbReference type="eggNOG" id="COG0640">
    <property type="taxonomic scope" value="Bacteria"/>
</dbReference>
<reference evidence="6" key="1">
    <citation type="submission" date="2013-03" db="EMBL/GenBank/DDBJ databases">
        <title>Genome sequence of Chthonomonas calidirosea, the first sequenced genome from the Armatimonadetes phylum (formally candidate division OP10).</title>
        <authorList>
            <person name="Lee K.C.Y."/>
            <person name="Morgan X.C."/>
            <person name="Dunfield P.F."/>
            <person name="Tamas I."/>
            <person name="Houghton K.M."/>
            <person name="Vyssotski M."/>
            <person name="Ryan J.L.J."/>
            <person name="Lagutin K."/>
            <person name="McDonald I.R."/>
            <person name="Stott M.B."/>
        </authorList>
    </citation>
    <scope>NUCLEOTIDE SEQUENCE [LARGE SCALE GENOMIC DNA]</scope>
    <source>
        <strain evidence="6">DSM 23976 / ICMP 18418 / T49</strain>
    </source>
</reference>
<dbReference type="PANTHER" id="PTHR43132:SF2">
    <property type="entry name" value="ARSENICAL RESISTANCE OPERON REPRESSOR ARSR-RELATED"/>
    <property type="match status" value="1"/>
</dbReference>
<keyword evidence="3" id="KW-0804">Transcription</keyword>
<keyword evidence="1" id="KW-0805">Transcription regulation</keyword>
<dbReference type="CDD" id="cd00090">
    <property type="entry name" value="HTH_ARSR"/>
    <property type="match status" value="1"/>
</dbReference>
<proteinExistence type="predicted"/>
<dbReference type="GO" id="GO:0003700">
    <property type="term" value="F:DNA-binding transcription factor activity"/>
    <property type="evidence" value="ECO:0007669"/>
    <property type="project" value="InterPro"/>
</dbReference>
<evidence type="ECO:0000256" key="1">
    <source>
        <dbReference type="ARBA" id="ARBA00023015"/>
    </source>
</evidence>
<evidence type="ECO:0000313" key="5">
    <source>
        <dbReference type="EMBL" id="CCW36146.1"/>
    </source>
</evidence>
<protein>
    <submittedName>
        <fullName evidence="5">Transcriptional regulator, ArsR family</fullName>
    </submittedName>
</protein>
<dbReference type="EMBL" id="HF951689">
    <property type="protein sequence ID" value="CCW36146.1"/>
    <property type="molecule type" value="Genomic_DNA"/>
</dbReference>
<sequence>MNDLLLFAKAISDPIRLRILYALREGELCVCELADALELRQSTLSTHLQIIRQAGLVQTRREGRWVYYALEPATRPLLDELFAAYRASLEADRRLKRDAERIQQRLAMRECGCCVLGFYQLDRGGGEER</sequence>
<keyword evidence="6" id="KW-1185">Reference proteome</keyword>